<dbReference type="VEuPathDB" id="VectorBase:ACUA022791"/>
<evidence type="ECO:0000313" key="1">
    <source>
        <dbReference type="EnsemblMetazoa" id="ACUA022791-PA"/>
    </source>
</evidence>
<sequence>MAAFAERRNARPRYQSWDAVSSNAVETFFEANQLYDVVCSVPRAIERTYTLHTHTLGGTICTDTSIIIEPVQGCIEEFARNHNSRTIPKPFRWKLVEMFRIHCLCYYLIYRLPGRCRNYLRNPALEAFAPLQLLCVTIK</sequence>
<reference evidence="1" key="2">
    <citation type="submission" date="2020-05" db="UniProtKB">
        <authorList>
            <consortium name="EnsemblMetazoa"/>
        </authorList>
    </citation>
    <scope>IDENTIFICATION</scope>
    <source>
        <strain evidence="1">A-37</strain>
    </source>
</reference>
<dbReference type="EMBL" id="AXCM01002780">
    <property type="status" value="NOT_ANNOTATED_CDS"/>
    <property type="molecule type" value="Genomic_DNA"/>
</dbReference>
<protein>
    <submittedName>
        <fullName evidence="1">Uncharacterized protein</fullName>
    </submittedName>
</protein>
<dbReference type="EnsemblMetazoa" id="ACUA022791-RA">
    <property type="protein sequence ID" value="ACUA022791-PA"/>
    <property type="gene ID" value="ACUA022791"/>
</dbReference>
<dbReference type="Proteomes" id="UP000075883">
    <property type="component" value="Unassembled WGS sequence"/>
</dbReference>
<organism evidence="1 2">
    <name type="scientific">Anopheles culicifacies</name>
    <dbReference type="NCBI Taxonomy" id="139723"/>
    <lineage>
        <taxon>Eukaryota</taxon>
        <taxon>Metazoa</taxon>
        <taxon>Ecdysozoa</taxon>
        <taxon>Arthropoda</taxon>
        <taxon>Hexapoda</taxon>
        <taxon>Insecta</taxon>
        <taxon>Pterygota</taxon>
        <taxon>Neoptera</taxon>
        <taxon>Endopterygota</taxon>
        <taxon>Diptera</taxon>
        <taxon>Nematocera</taxon>
        <taxon>Culicoidea</taxon>
        <taxon>Culicidae</taxon>
        <taxon>Anophelinae</taxon>
        <taxon>Anopheles</taxon>
        <taxon>culicifacies species complex</taxon>
    </lineage>
</organism>
<accession>A0A182MNW5</accession>
<keyword evidence="2" id="KW-1185">Reference proteome</keyword>
<evidence type="ECO:0000313" key="2">
    <source>
        <dbReference type="Proteomes" id="UP000075883"/>
    </source>
</evidence>
<proteinExistence type="predicted"/>
<name>A0A182MNW5_9DIPT</name>
<dbReference type="AlphaFoldDB" id="A0A182MNW5"/>
<reference evidence="2" key="1">
    <citation type="submission" date="2013-09" db="EMBL/GenBank/DDBJ databases">
        <title>The Genome Sequence of Anopheles culicifacies species A.</title>
        <authorList>
            <consortium name="The Broad Institute Genomics Platform"/>
            <person name="Neafsey D.E."/>
            <person name="Besansky N."/>
            <person name="Howell P."/>
            <person name="Walton C."/>
            <person name="Young S.K."/>
            <person name="Zeng Q."/>
            <person name="Gargeya S."/>
            <person name="Fitzgerald M."/>
            <person name="Haas B."/>
            <person name="Abouelleil A."/>
            <person name="Allen A.W."/>
            <person name="Alvarado L."/>
            <person name="Arachchi H.M."/>
            <person name="Berlin A.M."/>
            <person name="Chapman S.B."/>
            <person name="Gainer-Dewar J."/>
            <person name="Goldberg J."/>
            <person name="Griggs A."/>
            <person name="Gujja S."/>
            <person name="Hansen M."/>
            <person name="Howarth C."/>
            <person name="Imamovic A."/>
            <person name="Ireland A."/>
            <person name="Larimer J."/>
            <person name="McCowan C."/>
            <person name="Murphy C."/>
            <person name="Pearson M."/>
            <person name="Poon T.W."/>
            <person name="Priest M."/>
            <person name="Roberts A."/>
            <person name="Saif S."/>
            <person name="Shea T."/>
            <person name="Sisk P."/>
            <person name="Sykes S."/>
            <person name="Wortman J."/>
            <person name="Nusbaum C."/>
            <person name="Birren B."/>
        </authorList>
    </citation>
    <scope>NUCLEOTIDE SEQUENCE [LARGE SCALE GENOMIC DNA]</scope>
    <source>
        <strain evidence="2">A-37</strain>
    </source>
</reference>